<reference evidence="1 2" key="1">
    <citation type="journal article" date="2019" name="Commun. Biol.">
        <title>The bagworm genome reveals a unique fibroin gene that provides high tensile strength.</title>
        <authorList>
            <person name="Kono N."/>
            <person name="Nakamura H."/>
            <person name="Ohtoshi R."/>
            <person name="Tomita M."/>
            <person name="Numata K."/>
            <person name="Arakawa K."/>
        </authorList>
    </citation>
    <scope>NUCLEOTIDE SEQUENCE [LARGE SCALE GENOMIC DNA]</scope>
</reference>
<keyword evidence="2" id="KW-1185">Reference proteome</keyword>
<protein>
    <submittedName>
        <fullName evidence="1">Uncharacterized protein</fullName>
    </submittedName>
</protein>
<proteinExistence type="predicted"/>
<dbReference type="EMBL" id="BGZK01001886">
    <property type="protein sequence ID" value="GBP87800.1"/>
    <property type="molecule type" value="Genomic_DNA"/>
</dbReference>
<name>A0A4C1ZIY1_EUMVA</name>
<dbReference type="Proteomes" id="UP000299102">
    <property type="component" value="Unassembled WGS sequence"/>
</dbReference>
<gene>
    <name evidence="1" type="ORF">EVAR_65863_1</name>
</gene>
<dbReference type="AlphaFoldDB" id="A0A4C1ZIY1"/>
<evidence type="ECO:0000313" key="2">
    <source>
        <dbReference type="Proteomes" id="UP000299102"/>
    </source>
</evidence>
<sequence length="227" mass="25432">MSRTGGIGDVKFKLKPDFKLAASRLSLRTRDFAETTPIVGALTECTVTLLHGALPRDAFKHLTFHGKLGGKGFFGPFVMELSRIALLSFSTSIALLFSPAYGYRKETPAAAARTQPPAVLIRFDFTANIFRRPSAVRSSVLCFRYCHRGAFVRAEISYIALEAYVESEPSRRDNATYFMLQRYDTDAPSTVDLCRRPSAIYDGADDMRPFKYKIWGRLSSGQYRTQA</sequence>
<evidence type="ECO:0000313" key="1">
    <source>
        <dbReference type="EMBL" id="GBP87800.1"/>
    </source>
</evidence>
<organism evidence="1 2">
    <name type="scientific">Eumeta variegata</name>
    <name type="common">Bagworm moth</name>
    <name type="synonym">Eumeta japonica</name>
    <dbReference type="NCBI Taxonomy" id="151549"/>
    <lineage>
        <taxon>Eukaryota</taxon>
        <taxon>Metazoa</taxon>
        <taxon>Ecdysozoa</taxon>
        <taxon>Arthropoda</taxon>
        <taxon>Hexapoda</taxon>
        <taxon>Insecta</taxon>
        <taxon>Pterygota</taxon>
        <taxon>Neoptera</taxon>
        <taxon>Endopterygota</taxon>
        <taxon>Lepidoptera</taxon>
        <taxon>Glossata</taxon>
        <taxon>Ditrysia</taxon>
        <taxon>Tineoidea</taxon>
        <taxon>Psychidae</taxon>
        <taxon>Oiketicinae</taxon>
        <taxon>Eumeta</taxon>
    </lineage>
</organism>
<accession>A0A4C1ZIY1</accession>
<comment type="caution">
    <text evidence="1">The sequence shown here is derived from an EMBL/GenBank/DDBJ whole genome shotgun (WGS) entry which is preliminary data.</text>
</comment>